<keyword evidence="1" id="KW-0862">Zinc</keyword>
<dbReference type="PROSITE" id="PS50114">
    <property type="entry name" value="GATA_ZN_FINGER_2"/>
    <property type="match status" value="1"/>
</dbReference>
<reference evidence="4" key="1">
    <citation type="submission" date="2021-01" db="EMBL/GenBank/DDBJ databases">
        <authorList>
            <person name="Eckstrom K.M.E."/>
        </authorList>
    </citation>
    <scope>NUCLEOTIDE SEQUENCE</scope>
    <source>
        <strain evidence="4">UVCC 0001</strain>
    </source>
</reference>
<dbReference type="PROSITE" id="PS00344">
    <property type="entry name" value="GATA_ZN_FINGER_1"/>
    <property type="match status" value="1"/>
</dbReference>
<feature type="domain" description="GATA-type" evidence="3">
    <location>
        <begin position="137"/>
        <end position="193"/>
    </location>
</feature>
<dbReference type="AlphaFoldDB" id="A0AAD9ILR4"/>
<proteinExistence type="predicted"/>
<dbReference type="EMBL" id="JASFZW010000004">
    <property type="protein sequence ID" value="KAK2078547.1"/>
    <property type="molecule type" value="Genomic_DNA"/>
</dbReference>
<dbReference type="Proteomes" id="UP001255856">
    <property type="component" value="Unassembled WGS sequence"/>
</dbReference>
<dbReference type="InterPro" id="IPR013088">
    <property type="entry name" value="Znf_NHR/GATA"/>
</dbReference>
<feature type="region of interest" description="Disordered" evidence="2">
    <location>
        <begin position="101"/>
        <end position="135"/>
    </location>
</feature>
<dbReference type="SMART" id="SM00401">
    <property type="entry name" value="ZnF_GATA"/>
    <property type="match status" value="1"/>
</dbReference>
<dbReference type="Gene3D" id="3.30.50.10">
    <property type="entry name" value="Erythroid Transcription Factor GATA-1, subunit A"/>
    <property type="match status" value="1"/>
</dbReference>
<dbReference type="GO" id="GO:0043565">
    <property type="term" value="F:sequence-specific DNA binding"/>
    <property type="evidence" value="ECO:0007669"/>
    <property type="project" value="InterPro"/>
</dbReference>
<dbReference type="Pfam" id="PF00320">
    <property type="entry name" value="GATA"/>
    <property type="match status" value="1"/>
</dbReference>
<dbReference type="InterPro" id="IPR000679">
    <property type="entry name" value="Znf_GATA"/>
</dbReference>
<evidence type="ECO:0000256" key="1">
    <source>
        <dbReference type="PROSITE-ProRule" id="PRU00094"/>
    </source>
</evidence>
<keyword evidence="1" id="KW-0479">Metal-binding</keyword>
<sequence>MGASTTNSVDMEHAISCAQSVLLWFQLHTLTSNGLEQAVSACESVVPGLAEAILAGRGAAPCKPASPLPGAPAPAAAAPTRSPMSAFLPPLDVGVRSRSSTEALFRTPGSSDGGREHRGFREEGAPSTPLGLRKRPRKDHRVCCNCGSTKTPFWRKHRASGKPLCNACGLYSAKNDDAPRPAKLWREEQAAQRAASRGAGRDDAGLERMRSYGSSSLAEERPFKPLEAQSPGGRGLDALPEEGTDRSGSWSATSTSTTPVQVQQH</sequence>
<evidence type="ECO:0000313" key="5">
    <source>
        <dbReference type="Proteomes" id="UP001255856"/>
    </source>
</evidence>
<comment type="caution">
    <text evidence="4">The sequence shown here is derived from an EMBL/GenBank/DDBJ whole genome shotgun (WGS) entry which is preliminary data.</text>
</comment>
<evidence type="ECO:0000256" key="2">
    <source>
        <dbReference type="SAM" id="MobiDB-lite"/>
    </source>
</evidence>
<feature type="compositionally biased region" description="Low complexity" evidence="2">
    <location>
        <begin position="247"/>
        <end position="258"/>
    </location>
</feature>
<dbReference type="GO" id="GO:0006355">
    <property type="term" value="P:regulation of DNA-templated transcription"/>
    <property type="evidence" value="ECO:0007669"/>
    <property type="project" value="InterPro"/>
</dbReference>
<dbReference type="CDD" id="cd00202">
    <property type="entry name" value="ZnF_GATA"/>
    <property type="match status" value="1"/>
</dbReference>
<feature type="compositionally biased region" description="Basic and acidic residues" evidence="2">
    <location>
        <begin position="113"/>
        <end position="124"/>
    </location>
</feature>
<dbReference type="SUPFAM" id="SSF57716">
    <property type="entry name" value="Glucocorticoid receptor-like (DNA-binding domain)"/>
    <property type="match status" value="1"/>
</dbReference>
<accession>A0AAD9ILR4</accession>
<keyword evidence="5" id="KW-1185">Reference proteome</keyword>
<name>A0AAD9ILR4_PROWI</name>
<protein>
    <recommendedName>
        <fullName evidence="3">GATA-type domain-containing protein</fullName>
    </recommendedName>
</protein>
<feature type="compositionally biased region" description="Basic and acidic residues" evidence="2">
    <location>
        <begin position="199"/>
        <end position="210"/>
    </location>
</feature>
<organism evidence="4 5">
    <name type="scientific">Prototheca wickerhamii</name>
    <dbReference type="NCBI Taxonomy" id="3111"/>
    <lineage>
        <taxon>Eukaryota</taxon>
        <taxon>Viridiplantae</taxon>
        <taxon>Chlorophyta</taxon>
        <taxon>core chlorophytes</taxon>
        <taxon>Trebouxiophyceae</taxon>
        <taxon>Chlorellales</taxon>
        <taxon>Chlorellaceae</taxon>
        <taxon>Prototheca</taxon>
    </lineage>
</organism>
<gene>
    <name evidence="4" type="ORF">QBZ16_003387</name>
</gene>
<keyword evidence="1" id="KW-0863">Zinc-finger</keyword>
<feature type="region of interest" description="Disordered" evidence="2">
    <location>
        <begin position="187"/>
        <end position="265"/>
    </location>
</feature>
<evidence type="ECO:0000313" key="4">
    <source>
        <dbReference type="EMBL" id="KAK2078547.1"/>
    </source>
</evidence>
<dbReference type="GO" id="GO:0008270">
    <property type="term" value="F:zinc ion binding"/>
    <property type="evidence" value="ECO:0007669"/>
    <property type="project" value="UniProtKB-KW"/>
</dbReference>
<evidence type="ECO:0000259" key="3">
    <source>
        <dbReference type="PROSITE" id="PS50114"/>
    </source>
</evidence>